<reference evidence="2 3" key="1">
    <citation type="submission" date="2024-07" db="EMBL/GenBank/DDBJ databases">
        <title>Chromosome-level genome assembly of the water stick insect Ranatra chinensis (Heteroptera: Nepidae).</title>
        <authorList>
            <person name="Liu X."/>
        </authorList>
    </citation>
    <scope>NUCLEOTIDE SEQUENCE [LARGE SCALE GENOMIC DNA]</scope>
    <source>
        <strain evidence="2">Cailab_2021Rc</strain>
        <tissue evidence="2">Muscle</tissue>
    </source>
</reference>
<dbReference type="EMBL" id="JBFDAA010000123">
    <property type="protein sequence ID" value="KAL1109901.1"/>
    <property type="molecule type" value="Genomic_DNA"/>
</dbReference>
<evidence type="ECO:0000313" key="3">
    <source>
        <dbReference type="Proteomes" id="UP001558652"/>
    </source>
</evidence>
<name>A0ABD0XRS9_9HEMI</name>
<evidence type="ECO:0000256" key="1">
    <source>
        <dbReference type="SAM" id="MobiDB-lite"/>
    </source>
</evidence>
<evidence type="ECO:0000313" key="2">
    <source>
        <dbReference type="EMBL" id="KAL1109901.1"/>
    </source>
</evidence>
<accession>A0ABD0XRS9</accession>
<protein>
    <submittedName>
        <fullName evidence="2">Uncharacterized protein</fullName>
    </submittedName>
</protein>
<dbReference type="Proteomes" id="UP001558652">
    <property type="component" value="Unassembled WGS sequence"/>
</dbReference>
<organism evidence="2 3">
    <name type="scientific">Ranatra chinensis</name>
    <dbReference type="NCBI Taxonomy" id="642074"/>
    <lineage>
        <taxon>Eukaryota</taxon>
        <taxon>Metazoa</taxon>
        <taxon>Ecdysozoa</taxon>
        <taxon>Arthropoda</taxon>
        <taxon>Hexapoda</taxon>
        <taxon>Insecta</taxon>
        <taxon>Pterygota</taxon>
        <taxon>Neoptera</taxon>
        <taxon>Paraneoptera</taxon>
        <taxon>Hemiptera</taxon>
        <taxon>Heteroptera</taxon>
        <taxon>Panheteroptera</taxon>
        <taxon>Nepomorpha</taxon>
        <taxon>Nepidae</taxon>
        <taxon>Ranatrinae</taxon>
        <taxon>Ranatra</taxon>
    </lineage>
</organism>
<keyword evidence="3" id="KW-1185">Reference proteome</keyword>
<feature type="compositionally biased region" description="Basic residues" evidence="1">
    <location>
        <begin position="13"/>
        <end position="24"/>
    </location>
</feature>
<dbReference type="AlphaFoldDB" id="A0ABD0XRS9"/>
<sequence>MGNANKTGAKERGKGRRTAARKRERHDAQGTLPPHDKHALRGHENQQIGKFPYFEENTEYSDVNRGLRINKINIFLLVEQGINIARDKREVPARYHKRKVRANASTLPESKAQEDTRPGNRGISSTEIIREYQYRQTTDPTI</sequence>
<comment type="caution">
    <text evidence="2">The sequence shown here is derived from an EMBL/GenBank/DDBJ whole genome shotgun (WGS) entry which is preliminary data.</text>
</comment>
<proteinExistence type="predicted"/>
<feature type="region of interest" description="Disordered" evidence="1">
    <location>
        <begin position="1"/>
        <end position="42"/>
    </location>
</feature>
<feature type="region of interest" description="Disordered" evidence="1">
    <location>
        <begin position="99"/>
        <end position="125"/>
    </location>
</feature>
<gene>
    <name evidence="2" type="ORF">AAG570_014135</name>
</gene>